<evidence type="ECO:0000256" key="3">
    <source>
        <dbReference type="ARBA" id="ARBA00022598"/>
    </source>
</evidence>
<dbReference type="InterPro" id="IPR005147">
    <property type="entry name" value="tRNA_synthase_B5-dom"/>
</dbReference>
<dbReference type="SMART" id="SM00896">
    <property type="entry name" value="FDX-ACB"/>
    <property type="match status" value="1"/>
</dbReference>
<dbReference type="InterPro" id="IPR041616">
    <property type="entry name" value="PheRS_beta_core"/>
</dbReference>
<dbReference type="NCBIfam" id="TIGR00472">
    <property type="entry name" value="pheT_bact"/>
    <property type="match status" value="1"/>
</dbReference>
<keyword evidence="5 11" id="KW-0547">Nucleotide-binding</keyword>
<dbReference type="SMART" id="SM00874">
    <property type="entry name" value="B5"/>
    <property type="match status" value="1"/>
</dbReference>
<comment type="subcellular location">
    <subcellularLocation>
        <location evidence="11">Cytoplasm</location>
    </subcellularLocation>
</comment>
<feature type="domain" description="B5" evidence="13">
    <location>
        <begin position="288"/>
        <end position="364"/>
    </location>
</feature>
<comment type="subunit">
    <text evidence="2 11">Tetramer of two alpha and two beta subunits.</text>
</comment>
<keyword evidence="7 11" id="KW-0460">Magnesium</keyword>
<dbReference type="GO" id="GO:0005524">
    <property type="term" value="F:ATP binding"/>
    <property type="evidence" value="ECO:0007669"/>
    <property type="project" value="UniProtKB-UniRule"/>
</dbReference>
<comment type="caution">
    <text evidence="14">The sequence shown here is derived from an EMBL/GenBank/DDBJ whole genome shotgun (WGS) entry which is preliminary data.</text>
</comment>
<keyword evidence="4 11" id="KW-0479">Metal-binding</keyword>
<evidence type="ECO:0000256" key="7">
    <source>
        <dbReference type="ARBA" id="ARBA00022842"/>
    </source>
</evidence>
<dbReference type="InterPro" id="IPR004532">
    <property type="entry name" value="Phe-tRNA-ligase_IIc_bsu_bact"/>
</dbReference>
<accession>A0A369BHH3</accession>
<evidence type="ECO:0000256" key="2">
    <source>
        <dbReference type="ARBA" id="ARBA00011209"/>
    </source>
</evidence>
<dbReference type="Gene3D" id="3.30.930.10">
    <property type="entry name" value="Bira Bifunctional Protein, Domain 2"/>
    <property type="match status" value="1"/>
</dbReference>
<dbReference type="InterPro" id="IPR045060">
    <property type="entry name" value="Phe-tRNA-ligase_IIc_bsu"/>
</dbReference>
<dbReference type="Gene3D" id="3.30.56.10">
    <property type="match status" value="2"/>
</dbReference>
<dbReference type="SUPFAM" id="SSF55681">
    <property type="entry name" value="Class II aaRS and biotin synthetases"/>
    <property type="match status" value="1"/>
</dbReference>
<feature type="binding site" evidence="11">
    <location>
        <position position="348"/>
    </location>
    <ligand>
        <name>Mg(2+)</name>
        <dbReference type="ChEBI" id="CHEBI:18420"/>
        <note>shared with alpha subunit</note>
    </ligand>
</feature>
<protein>
    <recommendedName>
        <fullName evidence="11">Phenylalanine--tRNA ligase beta subunit</fullName>
        <ecNumber evidence="11">6.1.1.20</ecNumber>
    </recommendedName>
    <alternativeName>
        <fullName evidence="11">Phenylalanyl-tRNA synthetase beta subunit</fullName>
        <shortName evidence="11">PheRS</shortName>
    </alternativeName>
</protein>
<reference evidence="14 15" key="1">
    <citation type="submission" date="2018-07" db="EMBL/GenBank/DDBJ databases">
        <title>Genomic Encyclopedia of Type Strains, Phase IV (KMG-IV): sequencing the most valuable type-strain genomes for metagenomic binning, comparative biology and taxonomic classification.</title>
        <authorList>
            <person name="Goeker M."/>
        </authorList>
    </citation>
    <scope>NUCLEOTIDE SEQUENCE [LARGE SCALE GENOMIC DNA]</scope>
    <source>
        <strain evidence="14 15">DSM 27016</strain>
    </source>
</reference>
<evidence type="ECO:0000259" key="12">
    <source>
        <dbReference type="PROSITE" id="PS51447"/>
    </source>
</evidence>
<keyword evidence="6 11" id="KW-0067">ATP-binding</keyword>
<dbReference type="Gene3D" id="3.30.70.380">
    <property type="entry name" value="Ferrodoxin-fold anticodon-binding domain"/>
    <property type="match status" value="1"/>
</dbReference>
<dbReference type="Proteomes" id="UP000253034">
    <property type="component" value="Unassembled WGS sequence"/>
</dbReference>
<dbReference type="GO" id="GO:0006432">
    <property type="term" value="P:phenylalanyl-tRNA aminoacylation"/>
    <property type="evidence" value="ECO:0007669"/>
    <property type="project" value="UniProtKB-UniRule"/>
</dbReference>
<dbReference type="EC" id="6.1.1.20" evidence="11"/>
<evidence type="ECO:0000259" key="13">
    <source>
        <dbReference type="PROSITE" id="PS51483"/>
    </source>
</evidence>
<dbReference type="OrthoDB" id="9805455at2"/>
<dbReference type="EMBL" id="QPJT01000001">
    <property type="protein sequence ID" value="RCX21012.1"/>
    <property type="molecule type" value="Genomic_DNA"/>
</dbReference>
<dbReference type="GO" id="GO:0003723">
    <property type="term" value="F:RNA binding"/>
    <property type="evidence" value="ECO:0007669"/>
    <property type="project" value="InterPro"/>
</dbReference>
<evidence type="ECO:0000256" key="6">
    <source>
        <dbReference type="ARBA" id="ARBA00022840"/>
    </source>
</evidence>
<dbReference type="RefSeq" id="WP_114295957.1">
    <property type="nucleotide sequence ID" value="NZ_QPJT01000001.1"/>
</dbReference>
<evidence type="ECO:0000256" key="8">
    <source>
        <dbReference type="ARBA" id="ARBA00022917"/>
    </source>
</evidence>
<feature type="binding site" evidence="11">
    <location>
        <position position="342"/>
    </location>
    <ligand>
        <name>Mg(2+)</name>
        <dbReference type="ChEBI" id="CHEBI:18420"/>
        <note>shared with alpha subunit</note>
    </ligand>
</feature>
<dbReference type="SMART" id="SM00873">
    <property type="entry name" value="B3_4"/>
    <property type="match status" value="1"/>
</dbReference>
<evidence type="ECO:0000256" key="4">
    <source>
        <dbReference type="ARBA" id="ARBA00022723"/>
    </source>
</evidence>
<dbReference type="Gene3D" id="3.50.40.10">
    <property type="entry name" value="Phenylalanyl-trna Synthetase, Chain B, domain 3"/>
    <property type="match status" value="1"/>
</dbReference>
<dbReference type="InterPro" id="IPR020825">
    <property type="entry name" value="Phe-tRNA_synthase-like_B3/B4"/>
</dbReference>
<dbReference type="SUPFAM" id="SSF54991">
    <property type="entry name" value="Anticodon-binding domain of PheRS"/>
    <property type="match status" value="1"/>
</dbReference>
<dbReference type="PANTHER" id="PTHR10947">
    <property type="entry name" value="PHENYLALANYL-TRNA SYNTHETASE BETA CHAIN AND LEUCINE-RICH REPEAT-CONTAINING PROTEIN 47"/>
    <property type="match status" value="1"/>
</dbReference>
<dbReference type="PANTHER" id="PTHR10947:SF0">
    <property type="entry name" value="PHENYLALANINE--TRNA LIGASE BETA SUBUNIT"/>
    <property type="match status" value="1"/>
</dbReference>
<comment type="cofactor">
    <cofactor evidence="11">
        <name>Mg(2+)</name>
        <dbReference type="ChEBI" id="CHEBI:18420"/>
    </cofactor>
    <text evidence="11">Binds 2 magnesium ions per tetramer.</text>
</comment>
<organism evidence="14 15">
    <name type="scientific">Anaerobacterium chartisolvens</name>
    <dbReference type="NCBI Taxonomy" id="1297424"/>
    <lineage>
        <taxon>Bacteria</taxon>
        <taxon>Bacillati</taxon>
        <taxon>Bacillota</taxon>
        <taxon>Clostridia</taxon>
        <taxon>Eubacteriales</taxon>
        <taxon>Oscillospiraceae</taxon>
        <taxon>Anaerobacterium</taxon>
    </lineage>
</organism>
<dbReference type="GO" id="GO:0004826">
    <property type="term" value="F:phenylalanine-tRNA ligase activity"/>
    <property type="evidence" value="ECO:0007669"/>
    <property type="project" value="UniProtKB-UniRule"/>
</dbReference>
<evidence type="ECO:0000313" key="14">
    <source>
        <dbReference type="EMBL" id="RCX21012.1"/>
    </source>
</evidence>
<dbReference type="Pfam" id="PF03483">
    <property type="entry name" value="B3_4"/>
    <property type="match status" value="1"/>
</dbReference>
<keyword evidence="9 11" id="KW-0030">Aminoacyl-tRNA synthetase</keyword>
<feature type="domain" description="FDX-ACB" evidence="12">
    <location>
        <begin position="595"/>
        <end position="687"/>
    </location>
</feature>
<keyword evidence="15" id="KW-1185">Reference proteome</keyword>
<comment type="catalytic activity">
    <reaction evidence="10 11">
        <text>tRNA(Phe) + L-phenylalanine + ATP = L-phenylalanyl-tRNA(Phe) + AMP + diphosphate + H(+)</text>
        <dbReference type="Rhea" id="RHEA:19413"/>
        <dbReference type="Rhea" id="RHEA-COMP:9668"/>
        <dbReference type="Rhea" id="RHEA-COMP:9699"/>
        <dbReference type="ChEBI" id="CHEBI:15378"/>
        <dbReference type="ChEBI" id="CHEBI:30616"/>
        <dbReference type="ChEBI" id="CHEBI:33019"/>
        <dbReference type="ChEBI" id="CHEBI:58095"/>
        <dbReference type="ChEBI" id="CHEBI:78442"/>
        <dbReference type="ChEBI" id="CHEBI:78531"/>
        <dbReference type="ChEBI" id="CHEBI:456215"/>
        <dbReference type="EC" id="6.1.1.20"/>
    </reaction>
</comment>
<keyword evidence="3 11" id="KW-0436">Ligase</keyword>
<dbReference type="SUPFAM" id="SSF56037">
    <property type="entry name" value="PheT/TilS domain"/>
    <property type="match status" value="1"/>
</dbReference>
<dbReference type="InterPro" id="IPR005121">
    <property type="entry name" value="Fdx_antiC-bd"/>
</dbReference>
<gene>
    <name evidence="11" type="primary">pheT</name>
    <name evidence="14" type="ORF">DFR58_101216</name>
</gene>
<keyword evidence="11" id="KW-0963">Cytoplasm</keyword>
<dbReference type="PROSITE" id="PS51447">
    <property type="entry name" value="FDX_ACB"/>
    <property type="match status" value="1"/>
</dbReference>
<proteinExistence type="inferred from homology"/>
<dbReference type="InterPro" id="IPR009061">
    <property type="entry name" value="DNA-bd_dom_put_sf"/>
</dbReference>
<comment type="similarity">
    <text evidence="1 11">Belongs to the phenylalanyl-tRNA synthetase beta subunit family. Type 1 subfamily.</text>
</comment>
<dbReference type="Pfam" id="PF03147">
    <property type="entry name" value="FDX-ACB"/>
    <property type="match status" value="1"/>
</dbReference>
<feature type="binding site" evidence="11">
    <location>
        <position position="352"/>
    </location>
    <ligand>
        <name>Mg(2+)</name>
        <dbReference type="ChEBI" id="CHEBI:18420"/>
        <note>shared with alpha subunit</note>
    </ligand>
</feature>
<feature type="binding site" evidence="11">
    <location>
        <position position="351"/>
    </location>
    <ligand>
        <name>Mg(2+)</name>
        <dbReference type="ChEBI" id="CHEBI:18420"/>
        <note>shared with alpha subunit</note>
    </ligand>
</feature>
<evidence type="ECO:0000313" key="15">
    <source>
        <dbReference type="Proteomes" id="UP000253034"/>
    </source>
</evidence>
<sequence>MFTFSFNWLRRLNGKNLDLDKVINILNLQGLEVKKVTDFEEDKVVTIEVKANRPDALYHTGILREITAFNGELPPLKIEPKLSLKNDNTKFKIDIENSDICKRFSSLIIRGIKIKTETPDYIKKSLEALSINTINPVIDIVNYVMLELGQPMHAYDVNKISGNTIRVMKNKKRQKLMTLDGSETEIPEGPIVIVDNEKILSIAGIIGGIDSAITEDSYDILLESANFNEVDVRLASRALKISTPSSFRFERGIDVSGSLYAMMICADMIVEICGGVVDEVYFDQHSEYKKNILKLRKTKTNDILGTNLSLEEIIACLNKYYFKCEIYDDETIKVEIPSYRLDLLREIDLIEEVARIYGYHNIEPTMPVIKATYVKNSMWENMDKIRDIMSGIGFYEMINYSFIPANSMEILNISEDSQLYSDIILKNPISQYYALMRPTLIYSLLGNITYNITKDNRNLALYEIGRTYFRDDSADTGFKEEDVIGIIFTGVRIEKGWGILNDVKYSFYDISNYLNIIFDEFGMSYEEGKNSMPFFKEDTGVDIKVNGRNIGFYGQIDPELINKVPNGKLIQNDVMYIEINLKYVEKKNKSIKYDSKYQAITREYNFLVSKNLLVSNIIAEIKSVSNLIQKVVVRDLYDGKGIPQGRHSILLQLKYLSTQNTLSAEEVTEIENKFLDILKTKWDVSLKDA</sequence>
<dbReference type="SUPFAM" id="SSF46955">
    <property type="entry name" value="Putative DNA-binding domain"/>
    <property type="match status" value="2"/>
</dbReference>
<dbReference type="GO" id="GO:0016740">
    <property type="term" value="F:transferase activity"/>
    <property type="evidence" value="ECO:0007669"/>
    <property type="project" value="UniProtKB-ARBA"/>
</dbReference>
<dbReference type="InterPro" id="IPR005146">
    <property type="entry name" value="B3/B4_tRNA-bd"/>
</dbReference>
<dbReference type="Pfam" id="PF03484">
    <property type="entry name" value="B5"/>
    <property type="match status" value="1"/>
</dbReference>
<dbReference type="Pfam" id="PF17759">
    <property type="entry name" value="tRNA_synthFbeta"/>
    <property type="match status" value="1"/>
</dbReference>
<dbReference type="InterPro" id="IPR036690">
    <property type="entry name" value="Fdx_antiC-bd_sf"/>
</dbReference>
<dbReference type="GO" id="GO:0000287">
    <property type="term" value="F:magnesium ion binding"/>
    <property type="evidence" value="ECO:0007669"/>
    <property type="project" value="UniProtKB-UniRule"/>
</dbReference>
<dbReference type="InterPro" id="IPR045864">
    <property type="entry name" value="aa-tRNA-synth_II/BPL/LPL"/>
</dbReference>
<evidence type="ECO:0000256" key="1">
    <source>
        <dbReference type="ARBA" id="ARBA00008653"/>
    </source>
</evidence>
<dbReference type="AlphaFoldDB" id="A0A369BHH3"/>
<keyword evidence="8 11" id="KW-0648">Protein biosynthesis</keyword>
<evidence type="ECO:0000256" key="9">
    <source>
        <dbReference type="ARBA" id="ARBA00023146"/>
    </source>
</evidence>
<dbReference type="GO" id="GO:0009328">
    <property type="term" value="C:phenylalanine-tRNA ligase complex"/>
    <property type="evidence" value="ECO:0007669"/>
    <property type="project" value="TreeGrafter"/>
</dbReference>
<dbReference type="GO" id="GO:0140096">
    <property type="term" value="F:catalytic activity, acting on a protein"/>
    <property type="evidence" value="ECO:0007669"/>
    <property type="project" value="UniProtKB-ARBA"/>
</dbReference>
<evidence type="ECO:0000256" key="10">
    <source>
        <dbReference type="ARBA" id="ARBA00049255"/>
    </source>
</evidence>
<name>A0A369BHH3_9FIRM</name>
<evidence type="ECO:0000256" key="11">
    <source>
        <dbReference type="HAMAP-Rule" id="MF_00283"/>
    </source>
</evidence>
<dbReference type="PROSITE" id="PS51483">
    <property type="entry name" value="B5"/>
    <property type="match status" value="1"/>
</dbReference>
<dbReference type="HAMAP" id="MF_00283">
    <property type="entry name" value="Phe_tRNA_synth_beta1"/>
    <property type="match status" value="1"/>
</dbReference>
<evidence type="ECO:0000256" key="5">
    <source>
        <dbReference type="ARBA" id="ARBA00022741"/>
    </source>
</evidence>